<feature type="transmembrane region" description="Helical" evidence="1">
    <location>
        <begin position="118"/>
        <end position="136"/>
    </location>
</feature>
<dbReference type="EMBL" id="MU254143">
    <property type="protein sequence ID" value="KAG9241877.1"/>
    <property type="molecule type" value="Genomic_DNA"/>
</dbReference>
<keyword evidence="1" id="KW-0812">Transmembrane</keyword>
<organism evidence="2 3">
    <name type="scientific">Calycina marina</name>
    <dbReference type="NCBI Taxonomy" id="1763456"/>
    <lineage>
        <taxon>Eukaryota</taxon>
        <taxon>Fungi</taxon>
        <taxon>Dikarya</taxon>
        <taxon>Ascomycota</taxon>
        <taxon>Pezizomycotina</taxon>
        <taxon>Leotiomycetes</taxon>
        <taxon>Helotiales</taxon>
        <taxon>Pezizellaceae</taxon>
        <taxon>Calycina</taxon>
    </lineage>
</organism>
<reference evidence="2" key="1">
    <citation type="journal article" date="2021" name="IMA Fungus">
        <title>Genomic characterization of three marine fungi, including Emericellopsis atlantica sp. nov. with signatures of a generalist lifestyle and marine biomass degradation.</title>
        <authorList>
            <person name="Hagestad O.C."/>
            <person name="Hou L."/>
            <person name="Andersen J.H."/>
            <person name="Hansen E.H."/>
            <person name="Altermark B."/>
            <person name="Li C."/>
            <person name="Kuhnert E."/>
            <person name="Cox R.J."/>
            <person name="Crous P.W."/>
            <person name="Spatafora J.W."/>
            <person name="Lail K."/>
            <person name="Amirebrahimi M."/>
            <person name="Lipzen A."/>
            <person name="Pangilinan J."/>
            <person name="Andreopoulos W."/>
            <person name="Hayes R.D."/>
            <person name="Ng V."/>
            <person name="Grigoriev I.V."/>
            <person name="Jackson S.A."/>
            <person name="Sutton T.D.S."/>
            <person name="Dobson A.D.W."/>
            <person name="Rama T."/>
        </authorList>
    </citation>
    <scope>NUCLEOTIDE SEQUENCE</scope>
    <source>
        <strain evidence="2">TRa3180A</strain>
    </source>
</reference>
<name>A0A9P7YYS4_9HELO</name>
<comment type="caution">
    <text evidence="2">The sequence shown here is derived from an EMBL/GenBank/DDBJ whole genome shotgun (WGS) entry which is preliminary data.</text>
</comment>
<evidence type="ECO:0000313" key="3">
    <source>
        <dbReference type="Proteomes" id="UP000887226"/>
    </source>
</evidence>
<keyword evidence="1" id="KW-1133">Transmembrane helix</keyword>
<evidence type="ECO:0000256" key="1">
    <source>
        <dbReference type="SAM" id="Phobius"/>
    </source>
</evidence>
<dbReference type="Proteomes" id="UP000887226">
    <property type="component" value="Unassembled WGS sequence"/>
</dbReference>
<evidence type="ECO:0000313" key="2">
    <source>
        <dbReference type="EMBL" id="KAG9241877.1"/>
    </source>
</evidence>
<protein>
    <submittedName>
        <fullName evidence="2">Uncharacterized protein</fullName>
    </submittedName>
</protein>
<keyword evidence="1" id="KW-0472">Membrane</keyword>
<proteinExistence type="predicted"/>
<dbReference type="AlphaFoldDB" id="A0A9P7YYS4"/>
<gene>
    <name evidence="2" type="ORF">BJ878DRAFT_518465</name>
</gene>
<keyword evidence="3" id="KW-1185">Reference proteome</keyword>
<sequence>MRNIRTLQSTDLLQYSTYTFYQMYLVSEQELYDFYSDAVLLLIYSMRTHRKRVFSRIVQIQLIRSPKVSISHTSLDKHYGLWVIARSTPWPTLTRSILAVFRPGIELGRQNYGAGTRANVVLLSLALCLLVSIYFLSSSERFPRRRSSPVPLYLLPIQALCNVVVRDPAHISLALTF</sequence>
<accession>A0A9P7YYS4</accession>